<evidence type="ECO:0000259" key="14">
    <source>
        <dbReference type="Pfam" id="PF03104"/>
    </source>
</evidence>
<evidence type="ECO:0000259" key="13">
    <source>
        <dbReference type="Pfam" id="PF00136"/>
    </source>
</evidence>
<keyword evidence="9" id="KW-1194">Viral DNA replication</keyword>
<name>A0A6J5NZE4_9CAUD</name>
<dbReference type="InterPro" id="IPR012337">
    <property type="entry name" value="RNaseH-like_sf"/>
</dbReference>
<dbReference type="EC" id="2.7.7.7" evidence="12"/>
<dbReference type="InterPro" id="IPR017964">
    <property type="entry name" value="DNA-dir_DNA_pol_B_CS"/>
</dbReference>
<dbReference type="Gene3D" id="3.90.1600.10">
    <property type="entry name" value="Palm domain of DNA polymerase"/>
    <property type="match status" value="1"/>
</dbReference>
<dbReference type="InterPro" id="IPR023211">
    <property type="entry name" value="DNA_pol_palm_dom_sf"/>
</dbReference>
<protein>
    <recommendedName>
        <fullName evidence="12">DNA polymerase</fullName>
        <ecNumber evidence="12">2.7.7.7</ecNumber>
    </recommendedName>
</protein>
<dbReference type="GO" id="GO:0039693">
    <property type="term" value="P:viral DNA genome replication"/>
    <property type="evidence" value="ECO:0007669"/>
    <property type="project" value="UniProtKB-KW"/>
</dbReference>
<evidence type="ECO:0000256" key="7">
    <source>
        <dbReference type="ARBA" id="ARBA00022839"/>
    </source>
</evidence>
<evidence type="ECO:0000256" key="8">
    <source>
        <dbReference type="ARBA" id="ARBA00022932"/>
    </source>
</evidence>
<dbReference type="PROSITE" id="PS00116">
    <property type="entry name" value="DNA_POLYMERASE_B"/>
    <property type="match status" value="1"/>
</dbReference>
<organism evidence="15">
    <name type="scientific">uncultured Caudovirales phage</name>
    <dbReference type="NCBI Taxonomy" id="2100421"/>
    <lineage>
        <taxon>Viruses</taxon>
        <taxon>Duplodnaviria</taxon>
        <taxon>Heunggongvirae</taxon>
        <taxon>Uroviricota</taxon>
        <taxon>Caudoviricetes</taxon>
        <taxon>Peduoviridae</taxon>
        <taxon>Maltschvirus</taxon>
        <taxon>Maltschvirus maltsch</taxon>
    </lineage>
</organism>
<keyword evidence="3 12" id="KW-0548">Nucleotidyltransferase</keyword>
<keyword evidence="10 12" id="KW-0238">DNA-binding</keyword>
<evidence type="ECO:0000256" key="12">
    <source>
        <dbReference type="RuleBase" id="RU000442"/>
    </source>
</evidence>
<dbReference type="PANTHER" id="PTHR10322:SF23">
    <property type="entry name" value="DNA POLYMERASE DELTA CATALYTIC SUBUNIT"/>
    <property type="match status" value="1"/>
</dbReference>
<evidence type="ECO:0000256" key="3">
    <source>
        <dbReference type="ARBA" id="ARBA00022695"/>
    </source>
</evidence>
<keyword evidence="7" id="KW-0269">Exonuclease</keyword>
<dbReference type="GO" id="GO:0006261">
    <property type="term" value="P:DNA-templated DNA replication"/>
    <property type="evidence" value="ECO:0007669"/>
    <property type="project" value="TreeGrafter"/>
</dbReference>
<dbReference type="InterPro" id="IPR043502">
    <property type="entry name" value="DNA/RNA_pol_sf"/>
</dbReference>
<keyword evidence="8 12" id="KW-0239">DNA-directed DNA polymerase</keyword>
<gene>
    <name evidence="15" type="ORF">UFOVP787_45</name>
</gene>
<evidence type="ECO:0000256" key="6">
    <source>
        <dbReference type="ARBA" id="ARBA00022801"/>
    </source>
</evidence>
<accession>A0A6J5NZE4</accession>
<comment type="similarity">
    <text evidence="1 12">Belongs to the DNA polymerase type-B family.</text>
</comment>
<dbReference type="EMBL" id="LR796734">
    <property type="protein sequence ID" value="CAB4162468.1"/>
    <property type="molecule type" value="Genomic_DNA"/>
</dbReference>
<comment type="catalytic activity">
    <reaction evidence="11 12">
        <text>DNA(n) + a 2'-deoxyribonucleoside 5'-triphosphate = DNA(n+1) + diphosphate</text>
        <dbReference type="Rhea" id="RHEA:22508"/>
        <dbReference type="Rhea" id="RHEA-COMP:17339"/>
        <dbReference type="Rhea" id="RHEA-COMP:17340"/>
        <dbReference type="ChEBI" id="CHEBI:33019"/>
        <dbReference type="ChEBI" id="CHEBI:61560"/>
        <dbReference type="ChEBI" id="CHEBI:173112"/>
        <dbReference type="EC" id="2.7.7.7"/>
    </reaction>
</comment>
<evidence type="ECO:0000256" key="9">
    <source>
        <dbReference type="ARBA" id="ARBA00023109"/>
    </source>
</evidence>
<dbReference type="GO" id="GO:0000166">
    <property type="term" value="F:nucleotide binding"/>
    <property type="evidence" value="ECO:0007669"/>
    <property type="project" value="InterPro"/>
</dbReference>
<dbReference type="GO" id="GO:0003677">
    <property type="term" value="F:DNA binding"/>
    <property type="evidence" value="ECO:0007669"/>
    <property type="project" value="UniProtKB-KW"/>
</dbReference>
<evidence type="ECO:0000256" key="2">
    <source>
        <dbReference type="ARBA" id="ARBA00022679"/>
    </source>
</evidence>
<dbReference type="SMART" id="SM00486">
    <property type="entry name" value="POLBc"/>
    <property type="match status" value="1"/>
</dbReference>
<sequence>MSKFYTNVLQRGDKIYVRGFELGMRYTDIVNYNPYLFVKNKNGKYKTLANEPVDKIEFDSIRNAKDFVENYKDVSNMELFGLTNYNYTYIFDNFKNDIDYDPAKVNIGTIDIECAADEGFPNIEKADKEITAVTVRSRNRNYVFGCGDFVTNDPNTHYFKCKDEYMLLHKFIDCWVALDFDIVTGWNIEFFDIPYLINRIKNLFNEKEAKRLSPWKILNAKSIEFRGKENQSYDIFGISILDYYQLYRKFTFGNQESYKLDYISQIELGEKKIDYSEYGDLLSLYKNNFQKFIEYNIHDCVLVDKLEDKLKFLEQVMAIAYDARINYNDTLTTVRSWDVIIHNYLLEQGIVIPQFKKNNDMEPLVGGHVKDVKPGLYKWVVSFDLNSLYPHLIMQYNISPEMFAGRSANFPSIDYLLTGKFDMRDEDPNLSYAHTANGCAYRKDKQGFLAALMEKMYNDRTKYKKLMIEAKKSYEKTKSYEDLKLVARYNNIQMAKKIQLNSAYGALANIWFRWFNFNHAEAITTSGQLSIRWIEKKINEYMNKMLKTDNMDYVIASDTDSIYVTMEKMVELLNTDDEMVIVGAIDNFCEKRIQPYIDKCYQELADMMNAYQQKMQMKRETIANKGIWKAKKMYILNAWNIEGVQYEKPKLKIQGIEAVRSSTPHACRENIKKALDIIMNSNQSQLQKFIADFKLEFDKLPFEQVAFPRGVKGLSEYSDRSSIYKKGTPIQTKGSLIFNHLLKTKGIKTIPEIQDGDKIKFAYLKVPNPIQETVIATPDELPSDLGLDKYIDRDIQFQKAFLEPIKSIADVVGWNVEERSTLEEFF</sequence>
<keyword evidence="2 12" id="KW-0808">Transferase</keyword>
<dbReference type="Gene3D" id="3.30.420.10">
    <property type="entry name" value="Ribonuclease H-like superfamily/Ribonuclease H"/>
    <property type="match status" value="1"/>
</dbReference>
<keyword evidence="4 12" id="KW-0235">DNA replication</keyword>
<keyword evidence="5" id="KW-0540">Nuclease</keyword>
<dbReference type="InterPro" id="IPR006134">
    <property type="entry name" value="DNA-dir_DNA_pol_B_multi_dom"/>
</dbReference>
<dbReference type="PRINTS" id="PR00106">
    <property type="entry name" value="DNAPOLB"/>
</dbReference>
<evidence type="ECO:0000313" key="15">
    <source>
        <dbReference type="EMBL" id="CAB4162468.1"/>
    </source>
</evidence>
<dbReference type="PANTHER" id="PTHR10322">
    <property type="entry name" value="DNA POLYMERASE CATALYTIC SUBUNIT"/>
    <property type="match status" value="1"/>
</dbReference>
<dbReference type="InterPro" id="IPR006172">
    <property type="entry name" value="DNA-dir_DNA_pol_B"/>
</dbReference>
<dbReference type="Gene3D" id="3.30.342.10">
    <property type="entry name" value="DNA Polymerase, chain B, domain 1"/>
    <property type="match status" value="1"/>
</dbReference>
<dbReference type="SUPFAM" id="SSF53098">
    <property type="entry name" value="Ribonuclease H-like"/>
    <property type="match status" value="1"/>
</dbReference>
<dbReference type="SUPFAM" id="SSF56672">
    <property type="entry name" value="DNA/RNA polymerases"/>
    <property type="match status" value="1"/>
</dbReference>
<dbReference type="Pfam" id="PF03104">
    <property type="entry name" value="DNA_pol_B_exo1"/>
    <property type="match status" value="1"/>
</dbReference>
<dbReference type="InterPro" id="IPR050240">
    <property type="entry name" value="DNA_pol_type-B"/>
</dbReference>
<feature type="domain" description="DNA-directed DNA polymerase family B exonuclease" evidence="14">
    <location>
        <begin position="92"/>
        <end position="263"/>
    </location>
</feature>
<dbReference type="GO" id="GO:0004527">
    <property type="term" value="F:exonuclease activity"/>
    <property type="evidence" value="ECO:0007669"/>
    <property type="project" value="UniProtKB-KW"/>
</dbReference>
<dbReference type="GO" id="GO:0003887">
    <property type="term" value="F:DNA-directed DNA polymerase activity"/>
    <property type="evidence" value="ECO:0007669"/>
    <property type="project" value="UniProtKB-KW"/>
</dbReference>
<keyword evidence="6" id="KW-0378">Hydrolase</keyword>
<evidence type="ECO:0000256" key="5">
    <source>
        <dbReference type="ARBA" id="ARBA00022722"/>
    </source>
</evidence>
<proteinExistence type="inferred from homology"/>
<evidence type="ECO:0000256" key="11">
    <source>
        <dbReference type="ARBA" id="ARBA00049244"/>
    </source>
</evidence>
<evidence type="ECO:0000256" key="10">
    <source>
        <dbReference type="ARBA" id="ARBA00023125"/>
    </source>
</evidence>
<reference evidence="15" key="1">
    <citation type="submission" date="2020-04" db="EMBL/GenBank/DDBJ databases">
        <authorList>
            <person name="Chiriac C."/>
            <person name="Salcher M."/>
            <person name="Ghai R."/>
            <person name="Kavagutti S V."/>
        </authorList>
    </citation>
    <scope>NUCLEOTIDE SEQUENCE</scope>
</reference>
<dbReference type="Pfam" id="PF00136">
    <property type="entry name" value="DNA_pol_B"/>
    <property type="match status" value="1"/>
</dbReference>
<dbReference type="InterPro" id="IPR006133">
    <property type="entry name" value="DNA-dir_DNA_pol_B_exonuc"/>
</dbReference>
<dbReference type="InterPro" id="IPR036397">
    <property type="entry name" value="RNaseH_sf"/>
</dbReference>
<evidence type="ECO:0000256" key="4">
    <source>
        <dbReference type="ARBA" id="ARBA00022705"/>
    </source>
</evidence>
<feature type="domain" description="DNA-directed DNA polymerase family B multifunctional" evidence="13">
    <location>
        <begin position="344"/>
        <end position="694"/>
    </location>
</feature>
<dbReference type="Gene3D" id="3.40.1820.10">
    <property type="entry name" value="DnaQ-like 3'-5' exonuclease"/>
    <property type="match status" value="1"/>
</dbReference>
<evidence type="ECO:0000256" key="1">
    <source>
        <dbReference type="ARBA" id="ARBA00005755"/>
    </source>
</evidence>
<dbReference type="Gene3D" id="1.20.1280.300">
    <property type="match status" value="1"/>
</dbReference>